<proteinExistence type="predicted"/>
<evidence type="ECO:0000313" key="4">
    <source>
        <dbReference type="Proteomes" id="UP001371305"/>
    </source>
</evidence>
<name>A0ABU9AUX3_9BACT</name>
<dbReference type="Proteomes" id="UP001371305">
    <property type="component" value="Unassembled WGS sequence"/>
</dbReference>
<dbReference type="InterPro" id="IPR013545">
    <property type="entry name" value="T2SS_protein-GspG_C"/>
</dbReference>
<feature type="domain" description="Type II secretion system protein GspG C-terminal" evidence="2">
    <location>
        <begin position="40"/>
        <end position="131"/>
    </location>
</feature>
<feature type="region of interest" description="Disordered" evidence="1">
    <location>
        <begin position="119"/>
        <end position="157"/>
    </location>
</feature>
<evidence type="ECO:0000313" key="3">
    <source>
        <dbReference type="EMBL" id="MEK7951185.1"/>
    </source>
</evidence>
<dbReference type="InterPro" id="IPR045584">
    <property type="entry name" value="Pilin-like"/>
</dbReference>
<accession>A0ABU9AUX3</accession>
<evidence type="ECO:0000259" key="2">
    <source>
        <dbReference type="Pfam" id="PF08334"/>
    </source>
</evidence>
<evidence type="ECO:0000256" key="1">
    <source>
        <dbReference type="SAM" id="MobiDB-lite"/>
    </source>
</evidence>
<organism evidence="3 4">
    <name type="scientific">Luteolibacter soli</name>
    <dbReference type="NCBI Taxonomy" id="3135280"/>
    <lineage>
        <taxon>Bacteria</taxon>
        <taxon>Pseudomonadati</taxon>
        <taxon>Verrucomicrobiota</taxon>
        <taxon>Verrucomicrobiia</taxon>
        <taxon>Verrucomicrobiales</taxon>
        <taxon>Verrucomicrobiaceae</taxon>
        <taxon>Luteolibacter</taxon>
    </lineage>
</organism>
<dbReference type="RefSeq" id="WP_341404787.1">
    <property type="nucleotide sequence ID" value="NZ_JBBUKT010000004.1"/>
</dbReference>
<protein>
    <submittedName>
        <fullName evidence="3">Type II secretion system protein GspG</fullName>
    </submittedName>
</protein>
<dbReference type="SUPFAM" id="SSF54523">
    <property type="entry name" value="Pili subunits"/>
    <property type="match status" value="1"/>
</dbReference>
<reference evidence="3 4" key="1">
    <citation type="submission" date="2024-04" db="EMBL/GenBank/DDBJ databases">
        <title>Luteolibacter sp. isolated from soil.</title>
        <authorList>
            <person name="An J."/>
        </authorList>
    </citation>
    <scope>NUCLEOTIDE SEQUENCE [LARGE SCALE GENOMIC DNA]</scope>
    <source>
        <strain evidence="3 4">Y139</strain>
    </source>
</reference>
<dbReference type="Pfam" id="PF08334">
    <property type="entry name" value="T2SSG"/>
    <property type="match status" value="1"/>
</dbReference>
<gene>
    <name evidence="3" type="ORF">WKV53_11780</name>
</gene>
<dbReference type="EMBL" id="JBBUKT010000004">
    <property type="protein sequence ID" value="MEK7951185.1"/>
    <property type="molecule type" value="Genomic_DNA"/>
</dbReference>
<dbReference type="Gene3D" id="3.30.700.10">
    <property type="entry name" value="Glycoprotein, Type 4 Pilin"/>
    <property type="match status" value="1"/>
</dbReference>
<comment type="caution">
    <text evidence="3">The sequence shown here is derived from an EMBL/GenBank/DDBJ whole genome shotgun (WGS) entry which is preliminary data.</text>
</comment>
<sequence length="157" mass="17294">MRKSTFYGLAAFSGVCAMVCAYVARERFFAVGSCHCSRVDMDFLAIGNALKSYQINAGQPPTTAQGLAALVSVPTSGPKPKRWVQIMKKLPRDAWLNPYRYSLLSPKEYEWRWELRSAGPDGVFGSSDDQAIEEESGRMMASIPEAPEAGSNSRPSY</sequence>
<keyword evidence="4" id="KW-1185">Reference proteome</keyword>